<evidence type="ECO:0008006" key="5">
    <source>
        <dbReference type="Google" id="ProtNLM"/>
    </source>
</evidence>
<evidence type="ECO:0000313" key="3">
    <source>
        <dbReference type="EMBL" id="KAI6300433.1"/>
    </source>
</evidence>
<evidence type="ECO:0000313" key="4">
    <source>
        <dbReference type="Proteomes" id="UP001059893"/>
    </source>
</evidence>
<accession>A0ABQ8NQI2</accession>
<feature type="compositionally biased region" description="Low complexity" evidence="2">
    <location>
        <begin position="1"/>
        <end position="14"/>
    </location>
</feature>
<dbReference type="InterPro" id="IPR007736">
    <property type="entry name" value="Caleosin-related"/>
</dbReference>
<organism evidence="3 4">
    <name type="scientific">Pyricularia grisea</name>
    <name type="common">Crabgrass-specific blast fungus</name>
    <name type="synonym">Magnaporthe grisea</name>
    <dbReference type="NCBI Taxonomy" id="148305"/>
    <lineage>
        <taxon>Eukaryota</taxon>
        <taxon>Fungi</taxon>
        <taxon>Dikarya</taxon>
        <taxon>Ascomycota</taxon>
        <taxon>Pezizomycotina</taxon>
        <taxon>Sordariomycetes</taxon>
        <taxon>Sordariomycetidae</taxon>
        <taxon>Magnaporthales</taxon>
        <taxon>Pyriculariaceae</taxon>
        <taxon>Pyricularia</taxon>
    </lineage>
</organism>
<dbReference type="EMBL" id="JABSND010000052">
    <property type="protein sequence ID" value="KAI6300433.1"/>
    <property type="molecule type" value="Genomic_DNA"/>
</dbReference>
<dbReference type="PANTHER" id="PTHR31495:SF0">
    <property type="entry name" value="BINDING PROTEIN CALEOSIN, PUTATIVE (AFU_ORTHOLOGUE AFUA_5G13750)-RELATED"/>
    <property type="match status" value="1"/>
</dbReference>
<dbReference type="Pfam" id="PF05042">
    <property type="entry name" value="Caleosin"/>
    <property type="match status" value="1"/>
</dbReference>
<gene>
    <name evidence="3" type="ORF">MCOR33_003837</name>
</gene>
<comment type="similarity">
    <text evidence="1">Belongs to the caleosin family.</text>
</comment>
<dbReference type="Proteomes" id="UP001059893">
    <property type="component" value="Unassembled WGS sequence"/>
</dbReference>
<protein>
    <recommendedName>
        <fullName evidence="5">Caleosin domain-containing protein</fullName>
    </recommendedName>
</protein>
<keyword evidence="4" id="KW-1185">Reference proteome</keyword>
<evidence type="ECO:0000256" key="1">
    <source>
        <dbReference type="ARBA" id="ARBA00006765"/>
    </source>
</evidence>
<comment type="caution">
    <text evidence="3">The sequence shown here is derived from an EMBL/GenBank/DDBJ whole genome shotgun (WGS) entry which is preliminary data.</text>
</comment>
<name>A0ABQ8NQI2_PYRGI</name>
<proteinExistence type="inferred from homology"/>
<sequence length="296" mass="34042">MDLNQSMLQNSQSQIRKKGESRNEILPQTRQMKMQPLSNEQVQKLSNYDTLAQADDAQPAIVTSIPEVPITEARKPWQPEDEDRLPRPGVGRANIAATYDQPEGTTEGDYAAKHSDQTVLQQHLEFFDRDRDGIIWPRDTFVGFYRLGFGAVLSFLSIFVIHSNFSYATGDSWIPDPMFRINLPNIHKDKHGSASGAYDAEGRFVPQRFEDLFAKHAQGRDYMTARDVVNLLKGQRMIADPVGWFHAFIEWTATYYMLWPEDGRMKKEDVRGVFDGSIFYTIAARREEKMDEAKRR</sequence>
<reference evidence="3" key="1">
    <citation type="submission" date="2021-01" db="EMBL/GenBank/DDBJ databases">
        <title>Deciphering the adaptive evolutionary patterns associated with biogeogrpahic diversity in the finger millet blast pathogen Magnaporthe oryzae in Eastern Africa.</title>
        <authorList>
            <person name="Onyema G."/>
            <person name="Shittu T.A."/>
            <person name="Dodsworth S."/>
            <person name="Devilliers S."/>
            <person name="Muthumeenakshi S."/>
            <person name="Sreenivasaprasad S."/>
        </authorList>
    </citation>
    <scope>NUCLEOTIDE SEQUENCE</scope>
    <source>
        <strain evidence="3">D15/s37</strain>
    </source>
</reference>
<dbReference type="PANTHER" id="PTHR31495">
    <property type="entry name" value="PEROXYGENASE 3-RELATED"/>
    <property type="match status" value="1"/>
</dbReference>
<evidence type="ECO:0000256" key="2">
    <source>
        <dbReference type="SAM" id="MobiDB-lite"/>
    </source>
</evidence>
<feature type="region of interest" description="Disordered" evidence="2">
    <location>
        <begin position="1"/>
        <end position="26"/>
    </location>
</feature>